<keyword evidence="9" id="KW-1185">Reference proteome</keyword>
<dbReference type="GO" id="GO:0005737">
    <property type="term" value="C:cytoplasm"/>
    <property type="evidence" value="ECO:0007669"/>
    <property type="project" value="UniProtKB-SubCell"/>
</dbReference>
<dbReference type="SUPFAM" id="SSF53335">
    <property type="entry name" value="S-adenosyl-L-methionine-dependent methyltransferases"/>
    <property type="match status" value="1"/>
</dbReference>
<dbReference type="GO" id="GO:0003676">
    <property type="term" value="F:nucleic acid binding"/>
    <property type="evidence" value="ECO:0007669"/>
    <property type="project" value="InterPro"/>
</dbReference>
<evidence type="ECO:0000313" key="9">
    <source>
        <dbReference type="Proteomes" id="UP000638014"/>
    </source>
</evidence>
<accession>A0A8J6UG13</accession>
<dbReference type="InterPro" id="IPR007848">
    <property type="entry name" value="Small_mtfrase_dom"/>
</dbReference>
<evidence type="ECO:0000256" key="3">
    <source>
        <dbReference type="ARBA" id="ARBA00022679"/>
    </source>
</evidence>
<dbReference type="InterPro" id="IPR050210">
    <property type="entry name" value="tRNA_Adenine-N(6)_MTase"/>
</dbReference>
<dbReference type="GO" id="GO:0032259">
    <property type="term" value="P:methylation"/>
    <property type="evidence" value="ECO:0007669"/>
    <property type="project" value="UniProtKB-KW"/>
</dbReference>
<comment type="caution">
    <text evidence="8">The sequence shown here is derived from an EMBL/GenBank/DDBJ whole genome shotgun (WGS) entry which is preliminary data.</text>
</comment>
<dbReference type="EC" id="2.1.1.223" evidence="6"/>
<comment type="function">
    <text evidence="6">Specifically methylates the adenine in position 37 of tRNA(1)(Val) (anticodon cmo5UAC).</text>
</comment>
<comment type="similarity">
    <text evidence="6">Belongs to the methyltransferase superfamily. tRNA (adenine-N(6)-)-methyltransferase family.</text>
</comment>
<comment type="subcellular location">
    <subcellularLocation>
        <location evidence="6">Cytoplasm</location>
    </subcellularLocation>
</comment>
<dbReference type="InterPro" id="IPR029063">
    <property type="entry name" value="SAM-dependent_MTases_sf"/>
</dbReference>
<feature type="domain" description="Methyltransferase small" evidence="7">
    <location>
        <begin position="25"/>
        <end position="124"/>
    </location>
</feature>
<dbReference type="GO" id="GO:0008033">
    <property type="term" value="P:tRNA processing"/>
    <property type="evidence" value="ECO:0007669"/>
    <property type="project" value="UniProtKB-UniRule"/>
</dbReference>
<dbReference type="PANTHER" id="PTHR47739">
    <property type="entry name" value="TRNA1(VAL) (ADENINE(37)-N6)-METHYLTRANSFERASE"/>
    <property type="match status" value="1"/>
</dbReference>
<gene>
    <name evidence="8" type="ORF">IC617_18355</name>
</gene>
<evidence type="ECO:0000256" key="5">
    <source>
        <dbReference type="ARBA" id="ARBA00022694"/>
    </source>
</evidence>
<proteinExistence type="inferred from homology"/>
<dbReference type="InterPro" id="IPR022882">
    <property type="entry name" value="tRNA_adenine-N6_MeTrfase"/>
</dbReference>
<evidence type="ECO:0000313" key="8">
    <source>
        <dbReference type="EMBL" id="MBD1391394.1"/>
    </source>
</evidence>
<dbReference type="GO" id="GO:0016430">
    <property type="term" value="F:tRNA (adenine-N6)-methyltransferase activity"/>
    <property type="evidence" value="ECO:0007669"/>
    <property type="project" value="UniProtKB-UniRule"/>
</dbReference>
<dbReference type="Pfam" id="PF05175">
    <property type="entry name" value="MTS"/>
    <property type="match status" value="1"/>
</dbReference>
<keyword evidence="2 6" id="KW-0489">Methyltransferase</keyword>
<sequence>MSGFQCKQFYVGHDRCGMKVGTDSLLLGSWVDLAGVQRVLDVGTGSGILALMMAQRLADARASGFQVDGVEIEPDAAEQAMANFAASPWHHSLMVHKADIHQWQPPQLYDLVISNPPYFSAGQQLDCDKRQQARLQQSLSIGALLELAAGMVHSKAKIALVLPMEKADEVALGAASMGWFIAQQLAIQGRADKPAKRVLLLLQQGTGETEYRSLTIYDQNNQYSQSFKHLTKAFYLAF</sequence>
<protein>
    <recommendedName>
        <fullName evidence="6">tRNA1(Val) (adenine(37)-N6)-methyltransferase</fullName>
        <ecNumber evidence="6">2.1.1.223</ecNumber>
    </recommendedName>
    <alternativeName>
        <fullName evidence="6">tRNA m6A37 methyltransferase</fullName>
    </alternativeName>
</protein>
<comment type="catalytic activity">
    <reaction evidence="6">
        <text>adenosine(37) in tRNA1(Val) + S-adenosyl-L-methionine = N(6)-methyladenosine(37) in tRNA1(Val) + S-adenosyl-L-homocysteine + H(+)</text>
        <dbReference type="Rhea" id="RHEA:43160"/>
        <dbReference type="Rhea" id="RHEA-COMP:10369"/>
        <dbReference type="Rhea" id="RHEA-COMP:10370"/>
        <dbReference type="ChEBI" id="CHEBI:15378"/>
        <dbReference type="ChEBI" id="CHEBI:57856"/>
        <dbReference type="ChEBI" id="CHEBI:59789"/>
        <dbReference type="ChEBI" id="CHEBI:74411"/>
        <dbReference type="ChEBI" id="CHEBI:74449"/>
        <dbReference type="EC" id="2.1.1.223"/>
    </reaction>
</comment>
<organism evidence="8 9">
    <name type="scientific">Neiella litorisoli</name>
    <dbReference type="NCBI Taxonomy" id="2771431"/>
    <lineage>
        <taxon>Bacteria</taxon>
        <taxon>Pseudomonadati</taxon>
        <taxon>Pseudomonadota</taxon>
        <taxon>Gammaproteobacteria</taxon>
        <taxon>Alteromonadales</taxon>
        <taxon>Echinimonadaceae</taxon>
        <taxon>Neiella</taxon>
    </lineage>
</organism>
<dbReference type="PROSITE" id="PS00092">
    <property type="entry name" value="N6_MTASE"/>
    <property type="match status" value="1"/>
</dbReference>
<dbReference type="EMBL" id="JACXAF010000036">
    <property type="protein sequence ID" value="MBD1391394.1"/>
    <property type="molecule type" value="Genomic_DNA"/>
</dbReference>
<name>A0A8J6UG13_9GAMM</name>
<evidence type="ECO:0000256" key="2">
    <source>
        <dbReference type="ARBA" id="ARBA00022603"/>
    </source>
</evidence>
<keyword evidence="1 6" id="KW-0963">Cytoplasm</keyword>
<dbReference type="RefSeq" id="WP_191146450.1">
    <property type="nucleotide sequence ID" value="NZ_JACXAF010000036.1"/>
</dbReference>
<evidence type="ECO:0000256" key="1">
    <source>
        <dbReference type="ARBA" id="ARBA00022490"/>
    </source>
</evidence>
<dbReference type="PANTHER" id="PTHR47739:SF1">
    <property type="entry name" value="TRNA1(VAL) (ADENINE(37)-N6)-METHYLTRANSFERASE"/>
    <property type="match status" value="1"/>
</dbReference>
<dbReference type="Proteomes" id="UP000638014">
    <property type="component" value="Unassembled WGS sequence"/>
</dbReference>
<dbReference type="CDD" id="cd02440">
    <property type="entry name" value="AdoMet_MTases"/>
    <property type="match status" value="1"/>
</dbReference>
<dbReference type="Gene3D" id="3.40.50.150">
    <property type="entry name" value="Vaccinia Virus protein VP39"/>
    <property type="match status" value="1"/>
</dbReference>
<evidence type="ECO:0000256" key="6">
    <source>
        <dbReference type="HAMAP-Rule" id="MF_01872"/>
    </source>
</evidence>
<dbReference type="InterPro" id="IPR002052">
    <property type="entry name" value="DNA_methylase_N6_adenine_CS"/>
</dbReference>
<keyword evidence="5 6" id="KW-0819">tRNA processing</keyword>
<evidence type="ECO:0000259" key="7">
    <source>
        <dbReference type="Pfam" id="PF05175"/>
    </source>
</evidence>
<dbReference type="AlphaFoldDB" id="A0A8J6UG13"/>
<reference evidence="8" key="1">
    <citation type="submission" date="2020-09" db="EMBL/GenBank/DDBJ databases">
        <title>A novel bacterium of genus Neiella, isolated from South China Sea.</title>
        <authorList>
            <person name="Huang H."/>
            <person name="Mo K."/>
            <person name="Hu Y."/>
        </authorList>
    </citation>
    <scope>NUCLEOTIDE SEQUENCE</scope>
    <source>
        <strain evidence="8">HB171785</strain>
    </source>
</reference>
<dbReference type="HAMAP" id="MF_01872">
    <property type="entry name" value="tRNA_methyltr_YfiC"/>
    <property type="match status" value="1"/>
</dbReference>
<keyword evidence="4 6" id="KW-0949">S-adenosyl-L-methionine</keyword>
<evidence type="ECO:0000256" key="4">
    <source>
        <dbReference type="ARBA" id="ARBA00022691"/>
    </source>
</evidence>
<keyword evidence="3 6" id="KW-0808">Transferase</keyword>